<dbReference type="Gene3D" id="1.10.10.60">
    <property type="entry name" value="Homeodomain-like"/>
    <property type="match status" value="2"/>
</dbReference>
<reference evidence="5 6" key="1">
    <citation type="submission" date="2018-08" db="EMBL/GenBank/DDBJ databases">
        <title>Murine metabolic-syndrome-specific gut microbial biobank.</title>
        <authorList>
            <person name="Liu C."/>
        </authorList>
    </citation>
    <scope>NUCLEOTIDE SEQUENCE [LARGE SCALE GENOMIC DNA]</scope>
    <source>
        <strain evidence="5 6">583</strain>
    </source>
</reference>
<protein>
    <submittedName>
        <fullName evidence="5">AraC family transcriptional regulator</fullName>
    </submittedName>
</protein>
<keyword evidence="6" id="KW-1185">Reference proteome</keyword>
<dbReference type="InterPro" id="IPR018062">
    <property type="entry name" value="HTH_AraC-typ_CS"/>
</dbReference>
<dbReference type="OrthoDB" id="1677563at2"/>
<evidence type="ECO:0000256" key="3">
    <source>
        <dbReference type="ARBA" id="ARBA00023163"/>
    </source>
</evidence>
<comment type="caution">
    <text evidence="5">The sequence shown here is derived from an EMBL/GenBank/DDBJ whole genome shotgun (WGS) entry which is preliminary data.</text>
</comment>
<keyword evidence="2" id="KW-0238">DNA-binding</keyword>
<evidence type="ECO:0000259" key="4">
    <source>
        <dbReference type="PROSITE" id="PS01124"/>
    </source>
</evidence>
<dbReference type="InterPro" id="IPR009057">
    <property type="entry name" value="Homeodomain-like_sf"/>
</dbReference>
<feature type="domain" description="HTH araC/xylS-type" evidence="4">
    <location>
        <begin position="146"/>
        <end position="244"/>
    </location>
</feature>
<dbReference type="Pfam" id="PF12833">
    <property type="entry name" value="HTH_18"/>
    <property type="match status" value="1"/>
</dbReference>
<dbReference type="PROSITE" id="PS01124">
    <property type="entry name" value="HTH_ARAC_FAMILY_2"/>
    <property type="match status" value="1"/>
</dbReference>
<keyword evidence="3" id="KW-0804">Transcription</keyword>
<evidence type="ECO:0000313" key="6">
    <source>
        <dbReference type="Proteomes" id="UP000467132"/>
    </source>
</evidence>
<dbReference type="GO" id="GO:0003700">
    <property type="term" value="F:DNA-binding transcription factor activity"/>
    <property type="evidence" value="ECO:0007669"/>
    <property type="project" value="InterPro"/>
</dbReference>
<dbReference type="PANTHER" id="PTHR43280">
    <property type="entry name" value="ARAC-FAMILY TRANSCRIPTIONAL REGULATOR"/>
    <property type="match status" value="1"/>
</dbReference>
<dbReference type="EMBL" id="QXXA01000014">
    <property type="protein sequence ID" value="NBI07682.1"/>
    <property type="molecule type" value="Genomic_DNA"/>
</dbReference>
<dbReference type="AlphaFoldDB" id="A0A845R2M2"/>
<name>A0A845R2M2_9CLOT</name>
<evidence type="ECO:0000313" key="5">
    <source>
        <dbReference type="EMBL" id="NBI07682.1"/>
    </source>
</evidence>
<keyword evidence="1" id="KW-0805">Transcription regulation</keyword>
<proteinExistence type="predicted"/>
<dbReference type="Proteomes" id="UP000467132">
    <property type="component" value="Unassembled WGS sequence"/>
</dbReference>
<dbReference type="PROSITE" id="PS00041">
    <property type="entry name" value="HTH_ARAC_FAMILY_1"/>
    <property type="match status" value="1"/>
</dbReference>
<dbReference type="GO" id="GO:0043565">
    <property type="term" value="F:sequence-specific DNA binding"/>
    <property type="evidence" value="ECO:0007669"/>
    <property type="project" value="InterPro"/>
</dbReference>
<accession>A0A845R2M2</accession>
<dbReference type="InterPro" id="IPR018060">
    <property type="entry name" value="HTH_AraC"/>
</dbReference>
<dbReference type="SUPFAM" id="SSF46689">
    <property type="entry name" value="Homeodomain-like"/>
    <property type="match status" value="2"/>
</dbReference>
<evidence type="ECO:0000256" key="1">
    <source>
        <dbReference type="ARBA" id="ARBA00023015"/>
    </source>
</evidence>
<dbReference type="RefSeq" id="WP_160198153.1">
    <property type="nucleotide sequence ID" value="NZ_QXXA01000014.1"/>
</dbReference>
<sequence length="249" mass="29259">MINKLHISNVMKKFNLLTNISIIAFDLNGVPISASGYGKTLYDFLDKNTIYDKMINNYFNDGENIFNSNCYNNIEYILSPICPRNIYRGIFIIGPISQKKNNCIGAPYKPKHLYSYILKSLRLIFKDFPKKHIEMEKEKEYSLHIKKAIDYIDSRYMDNIGLDEVANYLNINKSYFSTIFKSETGESFTNFLNRLRVEKSKSLLVNKDYSMLDIALMVGFSNQNYYNIIFKKFTSYTPLQYRKVYTVYN</sequence>
<organism evidence="5 6">
    <name type="scientific">Senegalia massiliensis</name>
    <dbReference type="NCBI Taxonomy" id="1720316"/>
    <lineage>
        <taxon>Bacteria</taxon>
        <taxon>Bacillati</taxon>
        <taxon>Bacillota</taxon>
        <taxon>Clostridia</taxon>
        <taxon>Eubacteriales</taxon>
        <taxon>Clostridiaceae</taxon>
        <taxon>Senegalia</taxon>
    </lineage>
</organism>
<gene>
    <name evidence="5" type="ORF">D3Z33_12545</name>
</gene>
<dbReference type="SMART" id="SM00342">
    <property type="entry name" value="HTH_ARAC"/>
    <property type="match status" value="1"/>
</dbReference>
<dbReference type="PANTHER" id="PTHR43280:SF28">
    <property type="entry name" value="HTH-TYPE TRANSCRIPTIONAL ACTIVATOR RHAS"/>
    <property type="match status" value="1"/>
</dbReference>
<evidence type="ECO:0000256" key="2">
    <source>
        <dbReference type="ARBA" id="ARBA00023125"/>
    </source>
</evidence>